<dbReference type="Proteomes" id="UP000036681">
    <property type="component" value="Unplaced"/>
</dbReference>
<sequence>MPWNVQDVHVLGSGSNCGLEVLIKTGFNPLRCEDRYTSLGQMTGLNPAVVVRLPLLMSQSGAVKEEKDPEMNQLPES</sequence>
<protein>
    <submittedName>
        <fullName evidence="2">GMC_OxRdtase_N domain-containing protein</fullName>
    </submittedName>
</protein>
<dbReference type="AlphaFoldDB" id="A0A0M3HMX4"/>
<proteinExistence type="predicted"/>
<evidence type="ECO:0000313" key="1">
    <source>
        <dbReference type="Proteomes" id="UP000036681"/>
    </source>
</evidence>
<dbReference type="WBParaSite" id="ALUE_0000295201-mRNA-1">
    <property type="protein sequence ID" value="ALUE_0000295201-mRNA-1"/>
    <property type="gene ID" value="ALUE_0000295201"/>
</dbReference>
<keyword evidence="1" id="KW-1185">Reference proteome</keyword>
<name>A0A0M3HMX4_ASCLU</name>
<evidence type="ECO:0000313" key="2">
    <source>
        <dbReference type="WBParaSite" id="ALUE_0000295201-mRNA-1"/>
    </source>
</evidence>
<accession>A0A0M3HMX4</accession>
<organism evidence="1 2">
    <name type="scientific">Ascaris lumbricoides</name>
    <name type="common">Giant roundworm</name>
    <dbReference type="NCBI Taxonomy" id="6252"/>
    <lineage>
        <taxon>Eukaryota</taxon>
        <taxon>Metazoa</taxon>
        <taxon>Ecdysozoa</taxon>
        <taxon>Nematoda</taxon>
        <taxon>Chromadorea</taxon>
        <taxon>Rhabditida</taxon>
        <taxon>Spirurina</taxon>
        <taxon>Ascaridomorpha</taxon>
        <taxon>Ascaridoidea</taxon>
        <taxon>Ascarididae</taxon>
        <taxon>Ascaris</taxon>
    </lineage>
</organism>
<reference evidence="2" key="1">
    <citation type="submission" date="2017-02" db="UniProtKB">
        <authorList>
            <consortium name="WormBaseParasite"/>
        </authorList>
    </citation>
    <scope>IDENTIFICATION</scope>
</reference>